<dbReference type="Pfam" id="PF00512">
    <property type="entry name" value="HisKA"/>
    <property type="match status" value="1"/>
</dbReference>
<evidence type="ECO:0000313" key="7">
    <source>
        <dbReference type="Proteomes" id="UP000241507"/>
    </source>
</evidence>
<dbReference type="CDD" id="cd00082">
    <property type="entry name" value="HisKA"/>
    <property type="match status" value="1"/>
</dbReference>
<evidence type="ECO:0000313" key="6">
    <source>
        <dbReference type="EMBL" id="AVR45398.1"/>
    </source>
</evidence>
<name>A0A2R3Z583_9FLAO</name>
<dbReference type="PRINTS" id="PR00344">
    <property type="entry name" value="BCTRLSENSOR"/>
</dbReference>
<dbReference type="InterPro" id="IPR004358">
    <property type="entry name" value="Sig_transdc_His_kin-like_C"/>
</dbReference>
<reference evidence="7" key="1">
    <citation type="submission" date="2018-03" db="EMBL/GenBank/DDBJ databases">
        <title>Gramella fulva sp. nov., isolated from a dry surface of tidal flat.</title>
        <authorList>
            <person name="Hwang S.H."/>
            <person name="Hwang W.M."/>
            <person name="Kang K."/>
            <person name="Ahn T.-Y."/>
        </authorList>
    </citation>
    <scope>NUCLEOTIDE SEQUENCE [LARGE SCALE GENOMIC DNA]</scope>
    <source>
        <strain evidence="7">SH35</strain>
    </source>
</reference>
<dbReference type="PANTHER" id="PTHR43065:SF42">
    <property type="entry name" value="TWO-COMPONENT SENSOR PPRA"/>
    <property type="match status" value="1"/>
</dbReference>
<accession>A0A2R3Z583</accession>
<dbReference type="InterPro" id="IPR005467">
    <property type="entry name" value="His_kinase_dom"/>
</dbReference>
<comment type="catalytic activity">
    <reaction evidence="1">
        <text>ATP + protein L-histidine = ADP + protein N-phospho-L-histidine.</text>
        <dbReference type="EC" id="2.7.13.3"/>
    </reaction>
</comment>
<dbReference type="SMART" id="SM00387">
    <property type="entry name" value="HATPase_c"/>
    <property type="match status" value="1"/>
</dbReference>
<dbReference type="EMBL" id="CP028136">
    <property type="protein sequence ID" value="AVR45398.1"/>
    <property type="molecule type" value="Genomic_DNA"/>
</dbReference>
<proteinExistence type="predicted"/>
<gene>
    <name evidence="6" type="ORF">C7S20_09005</name>
</gene>
<dbReference type="InterPro" id="IPR037401">
    <property type="entry name" value="SnoaL-like"/>
</dbReference>
<dbReference type="PANTHER" id="PTHR43065">
    <property type="entry name" value="SENSOR HISTIDINE KINASE"/>
    <property type="match status" value="1"/>
</dbReference>
<dbReference type="InterPro" id="IPR036097">
    <property type="entry name" value="HisK_dim/P_sf"/>
</dbReference>
<keyword evidence="7" id="KW-1185">Reference proteome</keyword>
<feature type="domain" description="Histidine kinase" evidence="5">
    <location>
        <begin position="1885"/>
        <end position="2125"/>
    </location>
</feature>
<dbReference type="SUPFAM" id="SSF55874">
    <property type="entry name" value="ATPase domain of HSP90 chaperone/DNA topoisomerase II/histidine kinase"/>
    <property type="match status" value="1"/>
</dbReference>
<dbReference type="SMART" id="SM00388">
    <property type="entry name" value="HisKA"/>
    <property type="match status" value="1"/>
</dbReference>
<dbReference type="Pfam" id="PF13474">
    <property type="entry name" value="SnoaL_3"/>
    <property type="match status" value="1"/>
</dbReference>
<organism evidence="6 7">
    <name type="scientific">Christiangramia fulva</name>
    <dbReference type="NCBI Taxonomy" id="2126553"/>
    <lineage>
        <taxon>Bacteria</taxon>
        <taxon>Pseudomonadati</taxon>
        <taxon>Bacteroidota</taxon>
        <taxon>Flavobacteriia</taxon>
        <taxon>Flavobacteriales</taxon>
        <taxon>Flavobacteriaceae</taxon>
        <taxon>Christiangramia</taxon>
    </lineage>
</organism>
<evidence type="ECO:0000256" key="3">
    <source>
        <dbReference type="ARBA" id="ARBA00022553"/>
    </source>
</evidence>
<evidence type="ECO:0000256" key="2">
    <source>
        <dbReference type="ARBA" id="ARBA00012438"/>
    </source>
</evidence>
<keyword evidence="4" id="KW-0175">Coiled coil</keyword>
<dbReference type="KEGG" id="grs:C7S20_09005"/>
<dbReference type="Gene3D" id="3.30.565.10">
    <property type="entry name" value="Histidine kinase-like ATPase, C-terminal domain"/>
    <property type="match status" value="1"/>
</dbReference>
<feature type="coiled-coil region" evidence="4">
    <location>
        <begin position="147"/>
        <end position="183"/>
    </location>
</feature>
<dbReference type="InterPro" id="IPR003661">
    <property type="entry name" value="HisK_dim/P_dom"/>
</dbReference>
<dbReference type="SUPFAM" id="SSF54427">
    <property type="entry name" value="NTF2-like"/>
    <property type="match status" value="1"/>
</dbReference>
<evidence type="ECO:0000256" key="1">
    <source>
        <dbReference type="ARBA" id="ARBA00000085"/>
    </source>
</evidence>
<dbReference type="InterPro" id="IPR003594">
    <property type="entry name" value="HATPase_dom"/>
</dbReference>
<evidence type="ECO:0000256" key="4">
    <source>
        <dbReference type="SAM" id="Coils"/>
    </source>
</evidence>
<dbReference type="Gene3D" id="1.10.287.130">
    <property type="match status" value="1"/>
</dbReference>
<dbReference type="SUPFAM" id="SSF47384">
    <property type="entry name" value="Homodimeric domain of signal transducing histidine kinase"/>
    <property type="match status" value="1"/>
</dbReference>
<dbReference type="GO" id="GO:0000155">
    <property type="term" value="F:phosphorelay sensor kinase activity"/>
    <property type="evidence" value="ECO:0007669"/>
    <property type="project" value="InterPro"/>
</dbReference>
<dbReference type="InterPro" id="IPR036890">
    <property type="entry name" value="HATPase_C_sf"/>
</dbReference>
<dbReference type="InterPro" id="IPR032710">
    <property type="entry name" value="NTF2-like_dom_sf"/>
</dbReference>
<evidence type="ECO:0000259" key="5">
    <source>
        <dbReference type="PROSITE" id="PS50109"/>
    </source>
</evidence>
<dbReference type="Proteomes" id="UP000241507">
    <property type="component" value="Chromosome"/>
</dbReference>
<sequence length="2125" mass="244910">MNEAMKLTKEQEAEIMPIYEKWWHSYLNGDVKTYDHYLDDHYRFVGSTEAEDFLNKLDTTKFFDDTAEQLAGKTQKRNSKLTTEYYDGIVFITELADAYLLFGDEWTFYGKFRFSSMLRKRPDGWRFIYQHFSVPDSKAQEGETIGFEQVSKENQELRDAIKRRTAELENKNRELEIETALERVRARTMAMQHSNELTEASEILDEQVRALGIQTWGCAFHIYANDPDGDYEWFSSREGTLPFYKTPRKNFFLKFYEKGKAGEAFHVEEFIGEDCKAHYEFLMTIPVMGDALREIVASGGQLPESQFDHIAFFKHGFLLFITYKPVPESHSIFQRFAKVFEQTYTRFLDLQKAEAQAKEAKIEAALERVRSRTMAMQHSDELQEAAILMFDQIAGLDVNLIGCGFNIWDEDQKSATAWMSGLNRIQLPFKTSSSEDIFKRIYEAAQRGDTLFVEEQSGEELEAHYKYMASIPEFQKIIDNLAVEGLTTPSFQVMHCAFFQQGYLMFITPEPMLEAKEVFKRFAKVFEQTYTRFLDLQKAEAQAREAQIEAGLERVRARSMAMQRTDELQEAAEVLNDELIRLGLRKINQCGYGIYNEEKGNQVLWLTRPGGTSREKFTLPIQGETILNERYNSWKQGDPLCHQKVTKKQFESHLNLVFDQLGSKVAQDIARKEMPDNPHFYCANFRDGYLHIVADEALDTEQEQIMVRFARVFSQTYTRFLDLQKAEAQAREAQIEAGLERVRSRTMAMQSSEELADVAFVLFEQLRGLGGNLWGTGFGLCKKDSDMDSFWFANEHGVFPPVSIPNTTDPAHKQMFEGWKAGKDILTIEAGGKKLKRHYEYMLSLPEVKPFFQKIIDEGLTFPKWQQWNAAYFEHGYLLIISLEPYSNAEVLVRFAKVFDQTYTRFLDLKKAEAQAREAKIEAALERVRARTMAMHKSAELKEVIQLIYDQFGFLGINIEHTGFILDYKENEDMHIWLADQQNIPAQVVIPYFDAPHWNSFKKAKGKGENFFVNHHDAAKTRDFYQKLFKVVPDFPEEEKEFYLSRPGLDISTVLGDNIGLYIERFSGKSFSDQDNSILRRFAKVFEQTYTRFLDLQKAEAQAREAKIETALEKVRSRSLAMHNSDELNEVVKVLFEKMTELEIPSTAVGIQTFSEDSKDMQCFICGDVGTGMVIDQYLLPYFDHPILNDYLEAYEKSPDYYVGTYSKKEKDSLYEVVLDLPELKDIPAEVKTMIRESEFYEITMVPAKKSLLAVNDFQGNPLSESQISILKRFAKVFDQAFIRFLDLQNVEERAREAQIEAALERVRSRTMAMHKSEELAETAAVLFEQLRILGNTPERINLGIFKEEENLIEWWITTQDGLLIENNFITKFDDHPVLMGMFKAWKEKKKSNVIKLQGEDVKDWVQYITKVLGMPVYPELVKEQRVLSSAYFSQGLIGTTTSNPLQMETIGLLERFAAVFQQTYTRFLDLQKAEAQAKEAKIETALEKIRSRTMGMQSSEELPEVANLLFLEVQDLGIPAWSCGYCILMEDRGSSTCIMSSEGTLQKPFLLRHTGEASFLEWDGFVHSDKTFFTQELEGDAIESHYNYMKSLPQLKLIFQELIDAGLSLPTYQINHLCKFSHGFLLFITYEPVPDAHDIFRRFTKVFDQTYTRFLDLEKAEAREKEAVKQASLDRVRGEIASMRTTKDLERITPVIWKELTVLGVPFFRCGVFIIREDEEMVHAYLSKPDGASVAAIHIPFDDKDNKLIEPMIQNWRQQKTFKEKWDRKQFIQQTRLFVDKGQIENPQSYPIVNTPPENLVLHLVPFKQGMLYIGHEEDLTKEQISLVESLSKAFSVAYSRYEDFKALENTKNSLEHTIKDLKSTQAQLIQAEKMASLGQLTAGIAHEIKNPLNFVNNFSEVSKELLEEMSEELKNGNYDLVAEIAGDVNQNLEKILHHGKRADGIVKGMLEHSRSSSGKKEEINVNSFVDEYLRLAYHGLRAKDKSFNATMKTDFDPKTGKIEAVPQELGRVILNLVTNAFYAVSEKKILSKAQKNNEYEPRVWISTRRTKDQIEIKVRDNGMGIPEEIREKIFQPFFTTKPTGEGTGLGLSLSYDIVKAHGGKIEIKSTPGQGSTFIIQLPK</sequence>
<keyword evidence="3" id="KW-0597">Phosphoprotein</keyword>
<dbReference type="EC" id="2.7.13.3" evidence="2"/>
<dbReference type="Gene3D" id="3.10.450.50">
    <property type="match status" value="1"/>
</dbReference>
<dbReference type="Pfam" id="PF02518">
    <property type="entry name" value="HATPase_c"/>
    <property type="match status" value="1"/>
</dbReference>
<dbReference type="PROSITE" id="PS50109">
    <property type="entry name" value="HIS_KIN"/>
    <property type="match status" value="1"/>
</dbReference>
<protein>
    <recommendedName>
        <fullName evidence="2">histidine kinase</fullName>
        <ecNumber evidence="2">2.7.13.3</ecNumber>
    </recommendedName>
</protein>